<keyword evidence="2" id="KW-1185">Reference proteome</keyword>
<gene>
    <name evidence="1" type="ORF">C8A05DRAFT_37272</name>
</gene>
<feature type="non-terminal residue" evidence="1">
    <location>
        <position position="1"/>
    </location>
</feature>
<sequence>TSPNIDCTTPTTFLTPITWIGTTTGSYRGDFAQAASATSCCALCLHHPSGGCAGWLFNASSTFTPCTQIVVTNSPDDDGKDEACPKGKAGATYFTKGEGGGTAGLGPCGGGVEVQE</sequence>
<dbReference type="EMBL" id="MU855830">
    <property type="protein sequence ID" value="KAK3899118.1"/>
    <property type="molecule type" value="Genomic_DNA"/>
</dbReference>
<comment type="caution">
    <text evidence="1">The sequence shown here is derived from an EMBL/GenBank/DDBJ whole genome shotgun (WGS) entry which is preliminary data.</text>
</comment>
<dbReference type="AlphaFoldDB" id="A0AAN6RQV2"/>
<accession>A0AAN6RQV2</accession>
<organism evidence="1 2">
    <name type="scientific">Staphylotrichum tortipilum</name>
    <dbReference type="NCBI Taxonomy" id="2831512"/>
    <lineage>
        <taxon>Eukaryota</taxon>
        <taxon>Fungi</taxon>
        <taxon>Dikarya</taxon>
        <taxon>Ascomycota</taxon>
        <taxon>Pezizomycotina</taxon>
        <taxon>Sordariomycetes</taxon>
        <taxon>Sordariomycetidae</taxon>
        <taxon>Sordariales</taxon>
        <taxon>Chaetomiaceae</taxon>
        <taxon>Staphylotrichum</taxon>
    </lineage>
</organism>
<dbReference type="Proteomes" id="UP001303889">
    <property type="component" value="Unassembled WGS sequence"/>
</dbReference>
<protein>
    <submittedName>
        <fullName evidence="1">Uncharacterized protein</fullName>
    </submittedName>
</protein>
<evidence type="ECO:0000313" key="1">
    <source>
        <dbReference type="EMBL" id="KAK3899118.1"/>
    </source>
</evidence>
<proteinExistence type="predicted"/>
<reference evidence="1" key="2">
    <citation type="submission" date="2023-05" db="EMBL/GenBank/DDBJ databases">
        <authorList>
            <consortium name="Lawrence Berkeley National Laboratory"/>
            <person name="Steindorff A."/>
            <person name="Hensen N."/>
            <person name="Bonometti L."/>
            <person name="Westerberg I."/>
            <person name="Brannstrom I.O."/>
            <person name="Guillou S."/>
            <person name="Cros-Aarteil S."/>
            <person name="Calhoun S."/>
            <person name="Haridas S."/>
            <person name="Kuo A."/>
            <person name="Mondo S."/>
            <person name="Pangilinan J."/>
            <person name="Riley R."/>
            <person name="Labutti K."/>
            <person name="Andreopoulos B."/>
            <person name="Lipzen A."/>
            <person name="Chen C."/>
            <person name="Yanf M."/>
            <person name="Daum C."/>
            <person name="Ng V."/>
            <person name="Clum A."/>
            <person name="Ohm R."/>
            <person name="Martin F."/>
            <person name="Silar P."/>
            <person name="Natvig D."/>
            <person name="Lalanne C."/>
            <person name="Gautier V."/>
            <person name="Ament-Velasquez S.L."/>
            <person name="Kruys A."/>
            <person name="Hutchinson M.I."/>
            <person name="Powell A.J."/>
            <person name="Barry K."/>
            <person name="Miller A.N."/>
            <person name="Grigoriev I.V."/>
            <person name="Debuchy R."/>
            <person name="Gladieux P."/>
            <person name="Thoren M.H."/>
            <person name="Johannesson H."/>
        </authorList>
    </citation>
    <scope>NUCLEOTIDE SEQUENCE</scope>
    <source>
        <strain evidence="1">CBS 103.79</strain>
    </source>
</reference>
<name>A0AAN6RQV2_9PEZI</name>
<evidence type="ECO:0000313" key="2">
    <source>
        <dbReference type="Proteomes" id="UP001303889"/>
    </source>
</evidence>
<reference evidence="1" key="1">
    <citation type="journal article" date="2023" name="Mol. Phylogenet. Evol.">
        <title>Genome-scale phylogeny and comparative genomics of the fungal order Sordariales.</title>
        <authorList>
            <person name="Hensen N."/>
            <person name="Bonometti L."/>
            <person name="Westerberg I."/>
            <person name="Brannstrom I.O."/>
            <person name="Guillou S."/>
            <person name="Cros-Aarteil S."/>
            <person name="Calhoun S."/>
            <person name="Haridas S."/>
            <person name="Kuo A."/>
            <person name="Mondo S."/>
            <person name="Pangilinan J."/>
            <person name="Riley R."/>
            <person name="LaButti K."/>
            <person name="Andreopoulos B."/>
            <person name="Lipzen A."/>
            <person name="Chen C."/>
            <person name="Yan M."/>
            <person name="Daum C."/>
            <person name="Ng V."/>
            <person name="Clum A."/>
            <person name="Steindorff A."/>
            <person name="Ohm R.A."/>
            <person name="Martin F."/>
            <person name="Silar P."/>
            <person name="Natvig D.O."/>
            <person name="Lalanne C."/>
            <person name="Gautier V."/>
            <person name="Ament-Velasquez S.L."/>
            <person name="Kruys A."/>
            <person name="Hutchinson M.I."/>
            <person name="Powell A.J."/>
            <person name="Barry K."/>
            <person name="Miller A.N."/>
            <person name="Grigoriev I.V."/>
            <person name="Debuchy R."/>
            <person name="Gladieux P."/>
            <person name="Hiltunen Thoren M."/>
            <person name="Johannesson H."/>
        </authorList>
    </citation>
    <scope>NUCLEOTIDE SEQUENCE</scope>
    <source>
        <strain evidence="1">CBS 103.79</strain>
    </source>
</reference>